<evidence type="ECO:0000313" key="9">
    <source>
        <dbReference type="Proteomes" id="UP000799302"/>
    </source>
</evidence>
<dbReference type="PANTHER" id="PTHR13505:SF7">
    <property type="entry name" value="TRANSMEMBRANE PROTEIN 208"/>
    <property type="match status" value="1"/>
</dbReference>
<dbReference type="AlphaFoldDB" id="A0A6A6TXB3"/>
<evidence type="ECO:0000256" key="4">
    <source>
        <dbReference type="ARBA" id="ARBA00022824"/>
    </source>
</evidence>
<comment type="similarity">
    <text evidence="2">Belongs to the TMEM208 family.</text>
</comment>
<evidence type="ECO:0000256" key="2">
    <source>
        <dbReference type="ARBA" id="ARBA00009950"/>
    </source>
</evidence>
<dbReference type="OrthoDB" id="10012212at2759"/>
<evidence type="ECO:0000256" key="5">
    <source>
        <dbReference type="ARBA" id="ARBA00022989"/>
    </source>
</evidence>
<feature type="transmembrane region" description="Helical" evidence="7">
    <location>
        <begin position="135"/>
        <end position="155"/>
    </location>
</feature>
<dbReference type="InterPro" id="IPR008506">
    <property type="entry name" value="SND2/TMEM208"/>
</dbReference>
<keyword evidence="3 7" id="KW-0812">Transmembrane</keyword>
<keyword evidence="6 7" id="KW-0472">Membrane</keyword>
<protein>
    <submittedName>
        <fullName evidence="8">Uncharacterized protein</fullName>
    </submittedName>
</protein>
<evidence type="ECO:0000256" key="7">
    <source>
        <dbReference type="SAM" id="Phobius"/>
    </source>
</evidence>
<gene>
    <name evidence="8" type="ORF">BT63DRAFT_430481</name>
</gene>
<dbReference type="GO" id="GO:0005773">
    <property type="term" value="C:vacuole"/>
    <property type="evidence" value="ECO:0007669"/>
    <property type="project" value="GOC"/>
</dbReference>
<proteinExistence type="inferred from homology"/>
<accession>A0A6A6TXB3</accession>
<dbReference type="GO" id="GO:0005789">
    <property type="term" value="C:endoplasmic reticulum membrane"/>
    <property type="evidence" value="ECO:0007669"/>
    <property type="project" value="UniProtKB-SubCell"/>
</dbReference>
<keyword evidence="4" id="KW-0256">Endoplasmic reticulum</keyword>
<feature type="transmembrane region" description="Helical" evidence="7">
    <location>
        <begin position="48"/>
        <end position="65"/>
    </location>
</feature>
<feature type="transmembrane region" description="Helical" evidence="7">
    <location>
        <begin position="108"/>
        <end position="128"/>
    </location>
</feature>
<comment type="subcellular location">
    <subcellularLocation>
        <location evidence="1">Endoplasmic reticulum membrane</location>
        <topology evidence="1">Multi-pass membrane protein</topology>
    </subcellularLocation>
</comment>
<dbReference type="PANTHER" id="PTHR13505">
    <property type="entry name" value="TRANSMEMBRANE PROTEIN 208"/>
    <property type="match status" value="1"/>
</dbReference>
<sequence length="164" mass="18382">MAQKSAKTLASRNTSRLHQTHLTTLAVHTFHLLTRLLLFRSTLTRRSIALWLLLSLPALAIEAYLDKVGRPTYIVRPDGTKDGVKELKRPGEDLEAQGVMEWAWDVVYWSWGCTGLAAVLGDWGWSIWVSLFGAVGVYVGLMGWWVGCCSALYGLELVWGVYWG</sequence>
<evidence type="ECO:0000256" key="6">
    <source>
        <dbReference type="ARBA" id="ARBA00023136"/>
    </source>
</evidence>
<evidence type="ECO:0000313" key="8">
    <source>
        <dbReference type="EMBL" id="KAF2663294.1"/>
    </source>
</evidence>
<dbReference type="Pfam" id="PF05620">
    <property type="entry name" value="TMEM208_SND2"/>
    <property type="match status" value="1"/>
</dbReference>
<reference evidence="8" key="1">
    <citation type="journal article" date="2020" name="Stud. Mycol.">
        <title>101 Dothideomycetes genomes: a test case for predicting lifestyles and emergence of pathogens.</title>
        <authorList>
            <person name="Haridas S."/>
            <person name="Albert R."/>
            <person name="Binder M."/>
            <person name="Bloem J."/>
            <person name="Labutti K."/>
            <person name="Salamov A."/>
            <person name="Andreopoulos B."/>
            <person name="Baker S."/>
            <person name="Barry K."/>
            <person name="Bills G."/>
            <person name="Bluhm B."/>
            <person name="Cannon C."/>
            <person name="Castanera R."/>
            <person name="Culley D."/>
            <person name="Daum C."/>
            <person name="Ezra D."/>
            <person name="Gonzalez J."/>
            <person name="Henrissat B."/>
            <person name="Kuo A."/>
            <person name="Liang C."/>
            <person name="Lipzen A."/>
            <person name="Lutzoni F."/>
            <person name="Magnuson J."/>
            <person name="Mondo S."/>
            <person name="Nolan M."/>
            <person name="Ohm R."/>
            <person name="Pangilinan J."/>
            <person name="Park H.-J."/>
            <person name="Ramirez L."/>
            <person name="Alfaro M."/>
            <person name="Sun H."/>
            <person name="Tritt A."/>
            <person name="Yoshinaga Y."/>
            <person name="Zwiers L.-H."/>
            <person name="Turgeon B."/>
            <person name="Goodwin S."/>
            <person name="Spatafora J."/>
            <person name="Crous P."/>
            <person name="Grigoriev I."/>
        </authorList>
    </citation>
    <scope>NUCLEOTIDE SEQUENCE</scope>
    <source>
        <strain evidence="8">CBS 115976</strain>
    </source>
</reference>
<keyword evidence="5 7" id="KW-1133">Transmembrane helix</keyword>
<dbReference type="GO" id="GO:0006624">
    <property type="term" value="P:vacuolar protein processing"/>
    <property type="evidence" value="ECO:0007669"/>
    <property type="project" value="TreeGrafter"/>
</dbReference>
<dbReference type="EMBL" id="MU004246">
    <property type="protein sequence ID" value="KAF2663294.1"/>
    <property type="molecule type" value="Genomic_DNA"/>
</dbReference>
<dbReference type="Proteomes" id="UP000799302">
    <property type="component" value="Unassembled WGS sequence"/>
</dbReference>
<name>A0A6A6TXB3_9PEZI</name>
<organism evidence="8 9">
    <name type="scientific">Microthyrium microscopicum</name>
    <dbReference type="NCBI Taxonomy" id="703497"/>
    <lineage>
        <taxon>Eukaryota</taxon>
        <taxon>Fungi</taxon>
        <taxon>Dikarya</taxon>
        <taxon>Ascomycota</taxon>
        <taxon>Pezizomycotina</taxon>
        <taxon>Dothideomycetes</taxon>
        <taxon>Dothideomycetes incertae sedis</taxon>
        <taxon>Microthyriales</taxon>
        <taxon>Microthyriaceae</taxon>
        <taxon>Microthyrium</taxon>
    </lineage>
</organism>
<evidence type="ECO:0000256" key="1">
    <source>
        <dbReference type="ARBA" id="ARBA00004477"/>
    </source>
</evidence>
<evidence type="ECO:0000256" key="3">
    <source>
        <dbReference type="ARBA" id="ARBA00022692"/>
    </source>
</evidence>
<keyword evidence="9" id="KW-1185">Reference proteome</keyword>